<accession>A0A1H0NT00</accession>
<name>A0A1H0NT00_9BACT</name>
<keyword evidence="2" id="KW-1185">Reference proteome</keyword>
<dbReference type="Proteomes" id="UP000199073">
    <property type="component" value="Unassembled WGS sequence"/>
</dbReference>
<dbReference type="EMBL" id="FNJI01000008">
    <property type="protein sequence ID" value="SDO95789.1"/>
    <property type="molecule type" value="Genomic_DNA"/>
</dbReference>
<dbReference type="STRING" id="91360.SAMN05660330_01432"/>
<evidence type="ECO:0000313" key="2">
    <source>
        <dbReference type="Proteomes" id="UP000199073"/>
    </source>
</evidence>
<gene>
    <name evidence="1" type="ORF">SAMN05660330_01432</name>
</gene>
<reference evidence="1 2" key="1">
    <citation type="submission" date="2016-10" db="EMBL/GenBank/DDBJ databases">
        <authorList>
            <person name="de Groot N.N."/>
        </authorList>
    </citation>
    <scope>NUCLEOTIDE SEQUENCE [LARGE SCALE GENOMIC DNA]</scope>
    <source>
        <strain evidence="1 2">DSM 12130</strain>
    </source>
</reference>
<organism evidence="1 2">
    <name type="scientific">Desulforhopalus singaporensis</name>
    <dbReference type="NCBI Taxonomy" id="91360"/>
    <lineage>
        <taxon>Bacteria</taxon>
        <taxon>Pseudomonadati</taxon>
        <taxon>Thermodesulfobacteriota</taxon>
        <taxon>Desulfobulbia</taxon>
        <taxon>Desulfobulbales</taxon>
        <taxon>Desulfocapsaceae</taxon>
        <taxon>Desulforhopalus</taxon>
    </lineage>
</organism>
<sequence length="156" mass="17095">MDANVLTSSFQLAVANNAGFVAWCVEKYNSEPVVQVGLNLEDPPDGYNYPLVAISFATKRGGLGSDRETLLYAVSFAILDDAAPDVDGKLKTYRQVVDLEEGRQLLVKALASADLDGGQFGEIEVENDPVEFFPIFSTNMAIPVTRPYVFREDKLI</sequence>
<proteinExistence type="predicted"/>
<protein>
    <submittedName>
        <fullName evidence="1">Uncharacterized protein</fullName>
    </submittedName>
</protein>
<dbReference type="RefSeq" id="WP_092221295.1">
    <property type="nucleotide sequence ID" value="NZ_FNJI01000008.1"/>
</dbReference>
<dbReference type="AlphaFoldDB" id="A0A1H0NT00"/>
<evidence type="ECO:0000313" key="1">
    <source>
        <dbReference type="EMBL" id="SDO95789.1"/>
    </source>
</evidence>